<protein>
    <submittedName>
        <fullName evidence="1">Uncharacterized protein</fullName>
    </submittedName>
</protein>
<evidence type="ECO:0000313" key="1">
    <source>
        <dbReference type="EMBL" id="GCL50052.1"/>
    </source>
</evidence>
<comment type="caution">
    <text evidence="1">The sequence shown here is derived from an EMBL/GenBank/DDBJ whole genome shotgun (WGS) entry which is preliminary data.</text>
</comment>
<dbReference type="Proteomes" id="UP000435041">
    <property type="component" value="Unassembled WGS sequence"/>
</dbReference>
<gene>
    <name evidence="1" type="ORF">NIES3804_16120</name>
</gene>
<sequence length="87" mass="9774">MTIAELFPTLRSLPRADKLKVMQFLIAELSKDEEPSLQPGATYLLSSPLNSHAAAQKLAQLLDSEQATNVWDKMEKFQCDQVQVRSL</sequence>
<name>A0A6H9GVR8_MICAE</name>
<reference evidence="1 2" key="1">
    <citation type="submission" date="2019-02" db="EMBL/GenBank/DDBJ databases">
        <title>Draft genome sequence of Arthrospira platensis NIES-3804.</title>
        <authorList>
            <person name="Yamaguchi H."/>
            <person name="Suzuki S."/>
            <person name="Kawachi M."/>
        </authorList>
    </citation>
    <scope>NUCLEOTIDE SEQUENCE [LARGE SCALE GENOMIC DNA]</scope>
    <source>
        <strain evidence="1 2">NIES-3804</strain>
    </source>
</reference>
<proteinExistence type="predicted"/>
<evidence type="ECO:0000313" key="2">
    <source>
        <dbReference type="Proteomes" id="UP000435041"/>
    </source>
</evidence>
<dbReference type="EMBL" id="BJCI01000021">
    <property type="protein sequence ID" value="GCL50052.1"/>
    <property type="molecule type" value="Genomic_DNA"/>
</dbReference>
<dbReference type="AlphaFoldDB" id="A0A6H9GVR8"/>
<organism evidence="1 2">
    <name type="scientific">Microcystis aeruginosa NIES-3804</name>
    <dbReference type="NCBI Taxonomy" id="2517783"/>
    <lineage>
        <taxon>Bacteria</taxon>
        <taxon>Bacillati</taxon>
        <taxon>Cyanobacteriota</taxon>
        <taxon>Cyanophyceae</taxon>
        <taxon>Oscillatoriophycideae</taxon>
        <taxon>Chroococcales</taxon>
        <taxon>Microcystaceae</taxon>
        <taxon>Microcystis</taxon>
    </lineage>
</organism>
<accession>A0A6H9GVR8</accession>